<reference evidence="2" key="1">
    <citation type="submission" date="2021-05" db="EMBL/GenBank/DDBJ databases">
        <authorList>
            <person name="Alioto T."/>
            <person name="Alioto T."/>
            <person name="Gomez Garrido J."/>
        </authorList>
    </citation>
    <scope>NUCLEOTIDE SEQUENCE</scope>
</reference>
<feature type="region of interest" description="Disordered" evidence="1">
    <location>
        <begin position="71"/>
        <end position="103"/>
    </location>
</feature>
<organism evidence="2">
    <name type="scientific">Culex pipiens</name>
    <name type="common">House mosquito</name>
    <dbReference type="NCBI Taxonomy" id="7175"/>
    <lineage>
        <taxon>Eukaryota</taxon>
        <taxon>Metazoa</taxon>
        <taxon>Ecdysozoa</taxon>
        <taxon>Arthropoda</taxon>
        <taxon>Hexapoda</taxon>
        <taxon>Insecta</taxon>
        <taxon>Pterygota</taxon>
        <taxon>Neoptera</taxon>
        <taxon>Endopterygota</taxon>
        <taxon>Diptera</taxon>
        <taxon>Nematocera</taxon>
        <taxon>Culicoidea</taxon>
        <taxon>Culicidae</taxon>
        <taxon>Culicinae</taxon>
        <taxon>Culicini</taxon>
        <taxon>Culex</taxon>
        <taxon>Culex</taxon>
    </lineage>
</organism>
<name>A0A8D8KYH2_CULPI</name>
<evidence type="ECO:0000256" key="1">
    <source>
        <dbReference type="SAM" id="MobiDB-lite"/>
    </source>
</evidence>
<evidence type="ECO:0000313" key="2">
    <source>
        <dbReference type="EMBL" id="CAG6596222.1"/>
    </source>
</evidence>
<protein>
    <submittedName>
        <fullName evidence="2">(northern house mosquito) hypothetical protein</fullName>
    </submittedName>
</protein>
<dbReference type="AlphaFoldDB" id="A0A8D8KYH2"/>
<dbReference type="EMBL" id="HBUE01336431">
    <property type="protein sequence ID" value="CAG6596222.1"/>
    <property type="molecule type" value="Transcribed_RNA"/>
</dbReference>
<accession>A0A8D8KYH2</accession>
<dbReference type="EMBL" id="HBUE01229650">
    <property type="protein sequence ID" value="CAG6544088.1"/>
    <property type="molecule type" value="Transcribed_RNA"/>
</dbReference>
<sequence>MPAGVWRPRLHDLFEPVRNVRNGDRSLYLRGRKHGASAADCQIFAQSVDPSHEGPGTRPNCSVPEELHFQQKSAPGLGRLRSRNHPRSANRRRWKTSPGVRAH</sequence>
<feature type="compositionally biased region" description="Basic residues" evidence="1">
    <location>
        <begin position="80"/>
        <end position="95"/>
    </location>
</feature>
<proteinExistence type="predicted"/>